<dbReference type="GO" id="GO:0032266">
    <property type="term" value="F:phosphatidylinositol-3-phosphate binding"/>
    <property type="evidence" value="ECO:0007669"/>
    <property type="project" value="TreeGrafter"/>
</dbReference>
<reference evidence="1" key="3">
    <citation type="submission" date="2025-09" db="UniProtKB">
        <authorList>
            <consortium name="Ensembl"/>
        </authorList>
    </citation>
    <scope>IDENTIFICATION</scope>
</reference>
<sequence>MPLHSLSVHPQMVRTFSFKGMTNKLFGQETPEQREAKLSLLEEQIVQGEETVTEKTVECEEYVKGAWVDMQRFKEQKDRDLREALIGYAVMQISMCKKVCITSVGRLVQKIGLLLSSLATRSVSG</sequence>
<dbReference type="GO" id="GO:0031201">
    <property type="term" value="C:SNARE complex"/>
    <property type="evidence" value="ECO:0007669"/>
    <property type="project" value="TreeGrafter"/>
</dbReference>
<dbReference type="InterPro" id="IPR034783">
    <property type="entry name" value="SNX4"/>
</dbReference>
<dbReference type="AlphaFoldDB" id="A0A4W5LJ71"/>
<dbReference type="InterPro" id="IPR027267">
    <property type="entry name" value="AH/BAR_dom_sf"/>
</dbReference>
<dbReference type="Ensembl" id="ENSHHUT00000027028.1">
    <property type="protein sequence ID" value="ENSHHUP00000026001.1"/>
    <property type="gene ID" value="ENSHHUG00000016437.1"/>
</dbReference>
<evidence type="ECO:0000313" key="1">
    <source>
        <dbReference type="Ensembl" id="ENSHHUP00000026001.1"/>
    </source>
</evidence>
<name>A0A4W5LJ71_9TELE</name>
<dbReference type="Gene3D" id="1.20.1270.60">
    <property type="entry name" value="Arfaptin homology (AH) domain/BAR domain"/>
    <property type="match status" value="1"/>
</dbReference>
<dbReference type="GeneTree" id="ENSGT00930000151029"/>
<proteinExistence type="predicted"/>
<accession>A0A4W5LJ71</accession>
<dbReference type="GO" id="GO:0031901">
    <property type="term" value="C:early endosome membrane"/>
    <property type="evidence" value="ECO:0007669"/>
    <property type="project" value="TreeGrafter"/>
</dbReference>
<reference evidence="1" key="2">
    <citation type="submission" date="2025-08" db="UniProtKB">
        <authorList>
            <consortium name="Ensembl"/>
        </authorList>
    </citation>
    <scope>IDENTIFICATION</scope>
</reference>
<reference evidence="2" key="1">
    <citation type="submission" date="2018-06" db="EMBL/GenBank/DDBJ databases">
        <title>Genome assembly of Danube salmon.</title>
        <authorList>
            <person name="Macqueen D.J."/>
            <person name="Gundappa M.K."/>
        </authorList>
    </citation>
    <scope>NUCLEOTIDE SEQUENCE [LARGE SCALE GENOMIC DNA]</scope>
</reference>
<dbReference type="PANTHER" id="PTHR46596:SF1">
    <property type="entry name" value="SORTING NEXIN-4"/>
    <property type="match status" value="1"/>
</dbReference>
<evidence type="ECO:0000313" key="2">
    <source>
        <dbReference type="Proteomes" id="UP000314982"/>
    </source>
</evidence>
<protein>
    <submittedName>
        <fullName evidence="1">Uncharacterized protein</fullName>
    </submittedName>
</protein>
<dbReference type="GO" id="GO:2000786">
    <property type="term" value="P:positive regulation of autophagosome assembly"/>
    <property type="evidence" value="ECO:0007669"/>
    <property type="project" value="TreeGrafter"/>
</dbReference>
<keyword evidence="2" id="KW-1185">Reference proteome</keyword>
<organism evidence="1 2">
    <name type="scientific">Hucho hucho</name>
    <name type="common">huchen</name>
    <dbReference type="NCBI Taxonomy" id="62062"/>
    <lineage>
        <taxon>Eukaryota</taxon>
        <taxon>Metazoa</taxon>
        <taxon>Chordata</taxon>
        <taxon>Craniata</taxon>
        <taxon>Vertebrata</taxon>
        <taxon>Euteleostomi</taxon>
        <taxon>Actinopterygii</taxon>
        <taxon>Neopterygii</taxon>
        <taxon>Teleostei</taxon>
        <taxon>Protacanthopterygii</taxon>
        <taxon>Salmoniformes</taxon>
        <taxon>Salmonidae</taxon>
        <taxon>Salmoninae</taxon>
        <taxon>Hucho</taxon>
    </lineage>
</organism>
<dbReference type="STRING" id="62062.ENSHHUP00000026001"/>
<dbReference type="PANTHER" id="PTHR46596">
    <property type="entry name" value="SORTING NEXIN-4"/>
    <property type="match status" value="1"/>
</dbReference>
<dbReference type="GO" id="GO:0005886">
    <property type="term" value="C:plasma membrane"/>
    <property type="evidence" value="ECO:0007669"/>
    <property type="project" value="TreeGrafter"/>
</dbReference>
<dbReference type="Proteomes" id="UP000314982">
    <property type="component" value="Unassembled WGS sequence"/>
</dbReference>
<dbReference type="GO" id="GO:0015031">
    <property type="term" value="P:protein transport"/>
    <property type="evidence" value="ECO:0007669"/>
    <property type="project" value="InterPro"/>
</dbReference>